<accession>A0A1I1L897</accession>
<dbReference type="Proteomes" id="UP000199577">
    <property type="component" value="Unassembled WGS sequence"/>
</dbReference>
<evidence type="ECO:0000313" key="3">
    <source>
        <dbReference type="Proteomes" id="UP000199577"/>
    </source>
</evidence>
<name>A0A1I1L897_9SPHI</name>
<dbReference type="RefSeq" id="WP_244519026.1">
    <property type="nucleotide sequence ID" value="NZ_FOLL01000019.1"/>
</dbReference>
<evidence type="ECO:0000313" key="2">
    <source>
        <dbReference type="EMBL" id="SFC68732.1"/>
    </source>
</evidence>
<feature type="domain" description="SusD-like N-terminal" evidence="1">
    <location>
        <begin position="25"/>
        <end position="225"/>
    </location>
</feature>
<keyword evidence="3" id="KW-1185">Reference proteome</keyword>
<sequence>MKRLQRKIKGIGAFAMLLFGACGNYLDVSPDLRAELDSPEKVGELLATAYPQANYIPFTETLSDNVGDKGTGNAPVVNSAPYHFEDVADIYQDSPTYYWNACYTAIAAANHALQAIARHGDTEAYQPYKGEALVARAYAHFMLVTLFAQAYEEYAAASLPGIPYVTEVEDVVIKRYERHTVAYVYEQIENDLMEGLPLLDDAVYVSPKYHFTSAAAHAFASRFYLFKKDYAKVVEHSNAVFGGGSLQPYLRPVNSMAYRSLQYLELEAEYTRADNPSNLLLAEVPTSWGRSYPAYRYGFTVSELNEIFGENPTGGIWTYGIYGSETVLNIPKFREHFVKQSLHAETGIAYNMVPLFTAEEVLFNRAEANAMLGNFTDALADLNDYASTRMGYSYQDPVYVPELHSIDRDKLLGFYGTFSMEEALVKCVLDFKRANFLHEGLRWFDIIRHNLGVIHRTADNRTLTLGPNDPMRILQIPQEAQRSGIELNPR</sequence>
<dbReference type="AlphaFoldDB" id="A0A1I1L897"/>
<proteinExistence type="predicted"/>
<dbReference type="InterPro" id="IPR033985">
    <property type="entry name" value="SusD-like_N"/>
</dbReference>
<protein>
    <submittedName>
        <fullName evidence="2">SusD family protein</fullName>
    </submittedName>
</protein>
<dbReference type="Pfam" id="PF14322">
    <property type="entry name" value="SusD-like_3"/>
    <property type="match status" value="1"/>
</dbReference>
<dbReference type="Gene3D" id="1.25.40.390">
    <property type="match status" value="1"/>
</dbReference>
<reference evidence="2 3" key="1">
    <citation type="submission" date="2016-10" db="EMBL/GenBank/DDBJ databases">
        <authorList>
            <person name="de Groot N.N."/>
        </authorList>
    </citation>
    <scope>NUCLEOTIDE SEQUENCE [LARGE SCALE GENOMIC DNA]</scope>
    <source>
        <strain evidence="2 3">DSM 22900</strain>
    </source>
</reference>
<dbReference type="STRING" id="623281.SAMN05421747_11940"/>
<dbReference type="SUPFAM" id="SSF48452">
    <property type="entry name" value="TPR-like"/>
    <property type="match status" value="1"/>
</dbReference>
<dbReference type="PROSITE" id="PS51257">
    <property type="entry name" value="PROKAR_LIPOPROTEIN"/>
    <property type="match status" value="1"/>
</dbReference>
<dbReference type="InterPro" id="IPR011990">
    <property type="entry name" value="TPR-like_helical_dom_sf"/>
</dbReference>
<gene>
    <name evidence="2" type="ORF">SAMN05421747_11940</name>
</gene>
<evidence type="ECO:0000259" key="1">
    <source>
        <dbReference type="Pfam" id="PF14322"/>
    </source>
</evidence>
<organism evidence="2 3">
    <name type="scientific">Parapedobacter composti</name>
    <dbReference type="NCBI Taxonomy" id="623281"/>
    <lineage>
        <taxon>Bacteria</taxon>
        <taxon>Pseudomonadati</taxon>
        <taxon>Bacteroidota</taxon>
        <taxon>Sphingobacteriia</taxon>
        <taxon>Sphingobacteriales</taxon>
        <taxon>Sphingobacteriaceae</taxon>
        <taxon>Parapedobacter</taxon>
    </lineage>
</organism>
<dbReference type="EMBL" id="FOLL01000019">
    <property type="protein sequence ID" value="SFC68732.1"/>
    <property type="molecule type" value="Genomic_DNA"/>
</dbReference>